<dbReference type="InterPro" id="IPR011234">
    <property type="entry name" value="Fumarylacetoacetase-like_C"/>
</dbReference>
<dbReference type="EMBL" id="NKXO01000006">
    <property type="protein sequence ID" value="PKQ70454.1"/>
    <property type="molecule type" value="Genomic_DNA"/>
</dbReference>
<protein>
    <submittedName>
        <fullName evidence="3">2-keto-4-pentenoate hydratase/2-oxohepta-3-ene-17-dioic acid hydratase (Catechol pathway)</fullName>
    </submittedName>
</protein>
<reference evidence="3 4" key="1">
    <citation type="submission" date="2017-06" db="EMBL/GenBank/DDBJ databases">
        <title>Raineya orbicola gen. nov., sp. nov. a slightly thermophilic bacterium of the phylum Bacteroidetes and the description of Raineyaceae fam. nov.</title>
        <authorList>
            <person name="Albuquerque L."/>
            <person name="Polonia A.R.M."/>
            <person name="Barroso C."/>
            <person name="Froufe H.J.C."/>
            <person name="Lage O."/>
            <person name="Lobo-Da-Cunha A."/>
            <person name="Egas C."/>
            <person name="Da Costa M.S."/>
        </authorList>
    </citation>
    <scope>NUCLEOTIDE SEQUENCE [LARGE SCALE GENOMIC DNA]</scope>
    <source>
        <strain evidence="3 4">SPSPC-11</strain>
    </source>
</reference>
<dbReference type="RefSeq" id="WP_101357794.1">
    <property type="nucleotide sequence ID" value="NZ_NKXO01000006.1"/>
</dbReference>
<dbReference type="Pfam" id="PF01557">
    <property type="entry name" value="FAA_hydrolase"/>
    <property type="match status" value="1"/>
</dbReference>
<evidence type="ECO:0000259" key="2">
    <source>
        <dbReference type="Pfam" id="PF01557"/>
    </source>
</evidence>
<organism evidence="3 4">
    <name type="scientific">Raineya orbicola</name>
    <dbReference type="NCBI Taxonomy" id="2016530"/>
    <lineage>
        <taxon>Bacteria</taxon>
        <taxon>Pseudomonadati</taxon>
        <taxon>Bacteroidota</taxon>
        <taxon>Cytophagia</taxon>
        <taxon>Cytophagales</taxon>
        <taxon>Raineyaceae</taxon>
        <taxon>Raineya</taxon>
    </lineage>
</organism>
<dbReference type="GO" id="GO:0046872">
    <property type="term" value="F:metal ion binding"/>
    <property type="evidence" value="ECO:0007669"/>
    <property type="project" value="UniProtKB-KW"/>
</dbReference>
<dbReference type="GO" id="GO:0018773">
    <property type="term" value="F:acetylpyruvate hydrolase activity"/>
    <property type="evidence" value="ECO:0007669"/>
    <property type="project" value="TreeGrafter"/>
</dbReference>
<evidence type="ECO:0000313" key="3">
    <source>
        <dbReference type="EMBL" id="PKQ70454.1"/>
    </source>
</evidence>
<accession>A0A2N3IJF9</accession>
<dbReference type="SUPFAM" id="SSF56529">
    <property type="entry name" value="FAH"/>
    <property type="match status" value="1"/>
</dbReference>
<name>A0A2N3IJF9_9BACT</name>
<dbReference type="InterPro" id="IPR036663">
    <property type="entry name" value="Fumarylacetoacetase_C_sf"/>
</dbReference>
<evidence type="ECO:0000256" key="1">
    <source>
        <dbReference type="ARBA" id="ARBA00022723"/>
    </source>
</evidence>
<dbReference type="PANTHER" id="PTHR11820:SF7">
    <property type="entry name" value="ACYLPYRUVASE FAHD1, MITOCHONDRIAL"/>
    <property type="match status" value="1"/>
</dbReference>
<dbReference type="PANTHER" id="PTHR11820">
    <property type="entry name" value="ACYLPYRUVASE"/>
    <property type="match status" value="1"/>
</dbReference>
<gene>
    <name evidence="3" type="ORF">Rain11_0537</name>
</gene>
<evidence type="ECO:0000313" key="4">
    <source>
        <dbReference type="Proteomes" id="UP000233387"/>
    </source>
</evidence>
<feature type="domain" description="Fumarylacetoacetase-like C-terminal" evidence="2">
    <location>
        <begin position="2"/>
        <end position="190"/>
    </location>
</feature>
<dbReference type="Gene3D" id="3.90.850.10">
    <property type="entry name" value="Fumarylacetoacetase-like, C-terminal domain"/>
    <property type="match status" value="1"/>
</dbReference>
<keyword evidence="1" id="KW-0479">Metal-binding</keyword>
<keyword evidence="4" id="KW-1185">Reference proteome</keyword>
<dbReference type="OrthoDB" id="9805307at2"/>
<proteinExistence type="predicted"/>
<sequence>MKILCIGKNYANHIAEMQSEFDKFSGEPVVFLKPDTALLKNNAPFYYPEFSKEIHHEVEVVIKISREGKHIEEKFAPKYYEEIGLGIDFTARDLQTKLKQNSYSWELSKAFDGSAVVSDFIPKSEFADLQNLNFSLEVNGTKRQEGNTSLMIFKIDYIISFLSKFFTLKKGDLIYTGTPAGVRAVQIGDRLCGYLENRKMFDFEVK</sequence>
<comment type="caution">
    <text evidence="3">The sequence shown here is derived from an EMBL/GenBank/DDBJ whole genome shotgun (WGS) entry which is preliminary data.</text>
</comment>
<dbReference type="Proteomes" id="UP000233387">
    <property type="component" value="Unassembled WGS sequence"/>
</dbReference>
<dbReference type="AlphaFoldDB" id="A0A2N3IJF9"/>